<comment type="catalytic activity">
    <reaction evidence="17">
        <text>L-lysyl-tRNA(Lys) + a 1,2-diacyl-sn-glycero-3-phospho-(1'-sn-glycerol) = a 1,2-diacyl-sn-glycero-3-phospho-1'-(3'-O-L-lysyl)-sn-glycerol + tRNA(Lys)</text>
        <dbReference type="Rhea" id="RHEA:10668"/>
        <dbReference type="Rhea" id="RHEA-COMP:9696"/>
        <dbReference type="Rhea" id="RHEA-COMP:9697"/>
        <dbReference type="ChEBI" id="CHEBI:64716"/>
        <dbReference type="ChEBI" id="CHEBI:75792"/>
        <dbReference type="ChEBI" id="CHEBI:78442"/>
        <dbReference type="ChEBI" id="CHEBI:78529"/>
        <dbReference type="EC" id="2.3.2.3"/>
    </reaction>
</comment>
<sequence>MGVSADESRKAARKRGSRSGHEPGPGAGSQRPGGQFPGTESGFLHRVPQIFGAFFGTLALYCAVIAVLAPLRALLRPLTRFLDTLTVPVSANLAYAAFLSLLAAAIAARKKIARRLVIAYLALLLLADLLLLIAGYWDSIPSFVVCAAALVLLFAARREFYADTRRGAVWRALLVLVIGLALAILLGWALVAAFPGNLPRSQSLPWAANRVLGGLVSSSQFDGRPARWHFFLQGLFGAIALLTAAATLFRSQRLEAALHGDEEPRIRALLGTYGAQDSLGYFATRRDKAVVFAPSGKAAVTYRVEAGVCLASGDPVGDPGAWDPAIAEWLRLAQRYAWAPAVMGAGEEGAKAYARAGLSALQLGDEAILNVATFNLEGRDMRVTRQAVTRVRRLGATTRVRRHSALSEEEMEDVIERADAWRDTETERGFSMALGRLGDPADGDCLLVEAFDEEGRLIALLSFVPWGRDGISLDVMRRDRRAPNGVMEFMVAEVCGQAGRLGVRRISLNFAVFRAAFEEGARIGAGPVLRAWRRLLLFFSKWWQLEALYRSNVKYQPEWHPRFLCYGDAGSLARISLASGIAEGFVAVPSLHALWGRRRARGIARPAGTDHLPPLTELGLAGPPSGTDGEAVDELAGLPEQVRVRRRKLERLRADGAEPYPVDAGTRTHTAARIRAEHPALAPGARTGEQATVIGRIMLVRDLGGIVFAVLRDWSGDLQLVLSQDETGREALDRFGADTDLGDHLTATGEIGASDRGELSLFVTSWRLAAKCLHPLPEKRRGLADPEARVRQRYLDLVVSPEAREVVRARSAAVQALRQGLLDRGFLEVETPMLQQVHGGANARPFTTHINAYDLDLYLRIAPELYLKRLCVGGVERVFEMGRNFRNEGISFKHNPEFTSLEAYQAYADYDVMLDLTRELIQGAATAALGTPVVRKTDGDGRVTEHDISGAWPVKTVYGAVSEALGEEIGPDTELEALLRLCDRTGVPYVPDESRADVVLEMYERLVEERTELPTFYKDFPTEVSPLTRQHRGDPRLAERWDLVAFGTELGTAYSELIDPVEQRRRLTAQSLLAAGGDPEAMELDEDFLTALEYAMPPTGGLGLGVDRLVMFLTGLTIRETLPFPLVRRR</sequence>
<feature type="transmembrane region" description="Helical" evidence="21">
    <location>
        <begin position="89"/>
        <end position="108"/>
    </location>
</feature>
<keyword evidence="24" id="KW-1185">Reference proteome</keyword>
<dbReference type="EC" id="6.1.1.6" evidence="19"/>
<keyword evidence="5 19" id="KW-0436">Ligase</keyword>
<evidence type="ECO:0000256" key="19">
    <source>
        <dbReference type="HAMAP-Rule" id="MF_00252"/>
    </source>
</evidence>
<dbReference type="InterPro" id="IPR012340">
    <property type="entry name" value="NA-bd_OB-fold"/>
</dbReference>
<keyword evidence="6 23" id="KW-0808">Transferase</keyword>
<dbReference type="Pfam" id="PF16995">
    <property type="entry name" value="tRNA-synt_2_TM"/>
    <property type="match status" value="1"/>
</dbReference>
<comment type="cofactor">
    <cofactor evidence="19">
        <name>Mg(2+)</name>
        <dbReference type="ChEBI" id="CHEBI:18420"/>
    </cofactor>
    <text evidence="19">Binds 3 Mg(2+) ions per subunit.</text>
</comment>
<evidence type="ECO:0000256" key="17">
    <source>
        <dbReference type="ARBA" id="ARBA00047540"/>
    </source>
</evidence>
<keyword evidence="19" id="KW-0963">Cytoplasm</keyword>
<dbReference type="InterPro" id="IPR004364">
    <property type="entry name" value="Aa-tRNA-synt_II"/>
</dbReference>
<evidence type="ECO:0000256" key="3">
    <source>
        <dbReference type="ARBA" id="ARBA00009968"/>
    </source>
</evidence>
<dbReference type="InterPro" id="IPR045864">
    <property type="entry name" value="aa-tRNA-synth_II/BPL/LPL"/>
</dbReference>
<evidence type="ECO:0000256" key="4">
    <source>
        <dbReference type="ARBA" id="ARBA00022475"/>
    </source>
</evidence>
<dbReference type="PANTHER" id="PTHR42918">
    <property type="entry name" value="LYSYL-TRNA SYNTHETASE"/>
    <property type="match status" value="1"/>
</dbReference>
<comment type="similarity">
    <text evidence="3">In the C-terminal section; belongs to the class-II aminoacyl-tRNA synthetase family.</text>
</comment>
<keyword evidence="19" id="KW-0460">Magnesium</keyword>
<dbReference type="PROSITE" id="PS50862">
    <property type="entry name" value="AA_TRNA_LIGASE_II"/>
    <property type="match status" value="1"/>
</dbReference>
<evidence type="ECO:0000256" key="12">
    <source>
        <dbReference type="ARBA" id="ARBA00023098"/>
    </source>
</evidence>
<dbReference type="PANTHER" id="PTHR42918:SF15">
    <property type="entry name" value="LYSINE--TRNA LIGASE, CHLOROPLASTIC_MITOCHONDRIAL"/>
    <property type="match status" value="1"/>
</dbReference>
<evidence type="ECO:0000256" key="8">
    <source>
        <dbReference type="ARBA" id="ARBA00022723"/>
    </source>
</evidence>
<evidence type="ECO:0000256" key="6">
    <source>
        <dbReference type="ARBA" id="ARBA00022679"/>
    </source>
</evidence>
<keyword evidence="4" id="KW-1003">Cell membrane</keyword>
<accession>A0ABW7UTS8</accession>
<dbReference type="Gene3D" id="3.30.930.10">
    <property type="entry name" value="Bira Bifunctional Protein, Domain 2"/>
    <property type="match status" value="1"/>
</dbReference>
<dbReference type="EMBL" id="JBIRWE010000007">
    <property type="protein sequence ID" value="MFI1966025.1"/>
    <property type="molecule type" value="Genomic_DNA"/>
</dbReference>
<comment type="similarity">
    <text evidence="19">Belongs to the class-II aminoacyl-tRNA synthetase family.</text>
</comment>
<dbReference type="Gene3D" id="2.40.50.140">
    <property type="entry name" value="Nucleic acid-binding proteins"/>
    <property type="match status" value="1"/>
</dbReference>
<feature type="binding site" evidence="19">
    <location>
        <position position="1049"/>
    </location>
    <ligand>
        <name>Mg(2+)</name>
        <dbReference type="ChEBI" id="CHEBI:18420"/>
        <label>1</label>
    </ligand>
</feature>
<evidence type="ECO:0000256" key="15">
    <source>
        <dbReference type="ARBA" id="ARBA00023268"/>
    </source>
</evidence>
<dbReference type="RefSeq" id="WP_079101485.1">
    <property type="nucleotide sequence ID" value="NZ_JBIRWE010000007.1"/>
</dbReference>
<keyword evidence="12" id="KW-0443">Lipid metabolism</keyword>
<keyword evidence="9 19" id="KW-0547">Nucleotide-binding</keyword>
<dbReference type="InterPro" id="IPR031553">
    <property type="entry name" value="tRNA-synt_2_TM"/>
</dbReference>
<comment type="catalytic activity">
    <reaction evidence="18 19">
        <text>tRNA(Lys) + L-lysine + ATP = L-lysyl-tRNA(Lys) + AMP + diphosphate</text>
        <dbReference type="Rhea" id="RHEA:20792"/>
        <dbReference type="Rhea" id="RHEA-COMP:9696"/>
        <dbReference type="Rhea" id="RHEA-COMP:9697"/>
        <dbReference type="ChEBI" id="CHEBI:30616"/>
        <dbReference type="ChEBI" id="CHEBI:32551"/>
        <dbReference type="ChEBI" id="CHEBI:33019"/>
        <dbReference type="ChEBI" id="CHEBI:78442"/>
        <dbReference type="ChEBI" id="CHEBI:78529"/>
        <dbReference type="ChEBI" id="CHEBI:456215"/>
        <dbReference type="EC" id="6.1.1.6"/>
    </reaction>
</comment>
<evidence type="ECO:0000256" key="21">
    <source>
        <dbReference type="SAM" id="Phobius"/>
    </source>
</evidence>
<dbReference type="PRINTS" id="PR00982">
    <property type="entry name" value="TRNASYNTHLYS"/>
</dbReference>
<dbReference type="InterPro" id="IPR024320">
    <property type="entry name" value="LPG_synthase_C"/>
</dbReference>
<organism evidence="23 24">
    <name type="scientific">Streptomyces pathocidini</name>
    <dbReference type="NCBI Taxonomy" id="1650571"/>
    <lineage>
        <taxon>Bacteria</taxon>
        <taxon>Bacillati</taxon>
        <taxon>Actinomycetota</taxon>
        <taxon>Actinomycetes</taxon>
        <taxon>Kitasatosporales</taxon>
        <taxon>Streptomycetaceae</taxon>
        <taxon>Streptomyces</taxon>
    </lineage>
</organism>
<gene>
    <name evidence="23" type="primary">lysX</name>
    <name evidence="19" type="synonym">lysS</name>
    <name evidence="23" type="ORF">ACH429_18270</name>
</gene>
<dbReference type="Pfam" id="PF09924">
    <property type="entry name" value="LPG_synthase_C"/>
    <property type="match status" value="1"/>
</dbReference>
<evidence type="ECO:0000256" key="7">
    <source>
        <dbReference type="ARBA" id="ARBA00022692"/>
    </source>
</evidence>
<feature type="binding site" evidence="19">
    <location>
        <position position="1049"/>
    </location>
    <ligand>
        <name>Mg(2+)</name>
        <dbReference type="ChEBI" id="CHEBI:18420"/>
        <label>2</label>
    </ligand>
</feature>
<evidence type="ECO:0000256" key="2">
    <source>
        <dbReference type="ARBA" id="ARBA00005270"/>
    </source>
</evidence>
<keyword evidence="13 19" id="KW-0030">Aminoacyl-tRNA synthetase</keyword>
<evidence type="ECO:0000259" key="22">
    <source>
        <dbReference type="PROSITE" id="PS50862"/>
    </source>
</evidence>
<dbReference type="Pfam" id="PF01336">
    <property type="entry name" value="tRNA_anti-codon"/>
    <property type="match status" value="1"/>
</dbReference>
<keyword evidence="21" id="KW-0472">Membrane</keyword>
<evidence type="ECO:0000256" key="14">
    <source>
        <dbReference type="ARBA" id="ARBA00023251"/>
    </source>
</evidence>
<evidence type="ECO:0000256" key="1">
    <source>
        <dbReference type="ARBA" id="ARBA00004651"/>
    </source>
</evidence>
<keyword evidence="23" id="KW-0012">Acyltransferase</keyword>
<dbReference type="NCBIfam" id="TIGR00499">
    <property type="entry name" value="lysS_bact"/>
    <property type="match status" value="1"/>
</dbReference>
<name>A0ABW7UTS8_9ACTN</name>
<reference evidence="23 24" key="1">
    <citation type="submission" date="2024-10" db="EMBL/GenBank/DDBJ databases">
        <title>The Natural Products Discovery Center: Release of the First 8490 Sequenced Strains for Exploring Actinobacteria Biosynthetic Diversity.</title>
        <authorList>
            <person name="Kalkreuter E."/>
            <person name="Kautsar S.A."/>
            <person name="Yang D."/>
            <person name="Bader C.D."/>
            <person name="Teijaro C.N."/>
            <person name="Fluegel L."/>
            <person name="Davis C.M."/>
            <person name="Simpson J.R."/>
            <person name="Lauterbach L."/>
            <person name="Steele A.D."/>
            <person name="Gui C."/>
            <person name="Meng S."/>
            <person name="Li G."/>
            <person name="Viehrig K."/>
            <person name="Ye F."/>
            <person name="Su P."/>
            <person name="Kiefer A.F."/>
            <person name="Nichols A."/>
            <person name="Cepeda A.J."/>
            <person name="Yan W."/>
            <person name="Fan B."/>
            <person name="Jiang Y."/>
            <person name="Adhikari A."/>
            <person name="Zheng C.-J."/>
            <person name="Schuster L."/>
            <person name="Cowan T.M."/>
            <person name="Smanski M.J."/>
            <person name="Chevrette M.G."/>
            <person name="De Carvalho L.P.S."/>
            <person name="Shen B."/>
        </authorList>
    </citation>
    <scope>NUCLEOTIDE SEQUENCE [LARGE SCALE GENOMIC DNA]</scope>
    <source>
        <strain evidence="23 24">NPDC020327</strain>
    </source>
</reference>
<dbReference type="Proteomes" id="UP001611548">
    <property type="component" value="Unassembled WGS sequence"/>
</dbReference>
<feature type="region of interest" description="Disordered" evidence="20">
    <location>
        <begin position="1"/>
        <end position="35"/>
    </location>
</feature>
<dbReference type="SUPFAM" id="SSF50249">
    <property type="entry name" value="Nucleic acid-binding proteins"/>
    <property type="match status" value="1"/>
</dbReference>
<keyword evidence="11 21" id="KW-1133">Transmembrane helix</keyword>
<evidence type="ECO:0000256" key="10">
    <source>
        <dbReference type="ARBA" id="ARBA00022840"/>
    </source>
</evidence>
<keyword evidence="15" id="KW-0511">Multifunctional enzyme</keyword>
<comment type="subcellular location">
    <subcellularLocation>
        <location evidence="1">Cell membrane</location>
        <topology evidence="1">Multi-pass membrane protein</topology>
    </subcellularLocation>
    <subcellularLocation>
        <location evidence="19">Cytoplasm</location>
    </subcellularLocation>
</comment>
<evidence type="ECO:0000256" key="5">
    <source>
        <dbReference type="ARBA" id="ARBA00022598"/>
    </source>
</evidence>
<comment type="caution">
    <text evidence="23">The sequence shown here is derived from an EMBL/GenBank/DDBJ whole genome shotgun (WGS) entry which is preliminary data.</text>
</comment>
<dbReference type="InterPro" id="IPR018149">
    <property type="entry name" value="Lys-tRNA-synth_II_C"/>
</dbReference>
<keyword evidence="14" id="KW-0046">Antibiotic resistance</keyword>
<comment type="similarity">
    <text evidence="2">In the N-terminal section; belongs to the LPG synthetase family.</text>
</comment>
<evidence type="ECO:0000256" key="11">
    <source>
        <dbReference type="ARBA" id="ARBA00022989"/>
    </source>
</evidence>
<keyword evidence="7 21" id="KW-0812">Transmembrane</keyword>
<evidence type="ECO:0000313" key="23">
    <source>
        <dbReference type="EMBL" id="MFI1966025.1"/>
    </source>
</evidence>
<dbReference type="InterPro" id="IPR004365">
    <property type="entry name" value="NA-bd_OB_tRNA"/>
</dbReference>
<protein>
    <recommendedName>
        <fullName evidence="19">Lysine--tRNA ligase</fullName>
        <ecNumber evidence="19">6.1.1.6</ecNumber>
    </recommendedName>
    <alternativeName>
        <fullName evidence="19">Lysyl-tRNA synthetase</fullName>
        <shortName evidence="19">LysRS</shortName>
    </alternativeName>
</protein>
<dbReference type="NCBIfam" id="NF001756">
    <property type="entry name" value="PRK00484.1"/>
    <property type="match status" value="1"/>
</dbReference>
<dbReference type="InterPro" id="IPR002313">
    <property type="entry name" value="Lys-tRNA-ligase_II"/>
</dbReference>
<evidence type="ECO:0000313" key="24">
    <source>
        <dbReference type="Proteomes" id="UP001611548"/>
    </source>
</evidence>
<feature type="domain" description="Aminoacyl-transfer RNA synthetases class-II family profile" evidence="22">
    <location>
        <begin position="815"/>
        <end position="1123"/>
    </location>
</feature>
<keyword evidence="8 19" id="KW-0479">Metal-binding</keyword>
<comment type="subunit">
    <text evidence="19">Homodimer.</text>
</comment>
<proteinExistence type="inferred from homology"/>
<dbReference type="InterPro" id="IPR044136">
    <property type="entry name" value="Lys-tRNA-ligase_II_N"/>
</dbReference>
<evidence type="ECO:0000256" key="13">
    <source>
        <dbReference type="ARBA" id="ARBA00023146"/>
    </source>
</evidence>
<dbReference type="Pfam" id="PF00152">
    <property type="entry name" value="tRNA-synt_2"/>
    <property type="match status" value="1"/>
</dbReference>
<dbReference type="GO" id="GO:0050071">
    <property type="term" value="F:phosphatidylglycerol lysyltransferase activity"/>
    <property type="evidence" value="ECO:0007669"/>
    <property type="project" value="UniProtKB-EC"/>
</dbReference>
<evidence type="ECO:0000256" key="9">
    <source>
        <dbReference type="ARBA" id="ARBA00022741"/>
    </source>
</evidence>
<dbReference type="InterPro" id="IPR006195">
    <property type="entry name" value="aa-tRNA-synth_II"/>
</dbReference>
<feature type="binding site" evidence="19">
    <location>
        <position position="1042"/>
    </location>
    <ligand>
        <name>Mg(2+)</name>
        <dbReference type="ChEBI" id="CHEBI:18420"/>
        <label>1</label>
    </ligand>
</feature>
<feature type="compositionally biased region" description="Basic and acidic residues" evidence="20">
    <location>
        <begin position="1"/>
        <end position="10"/>
    </location>
</feature>
<keyword evidence="10 19" id="KW-0067">ATP-binding</keyword>
<feature type="transmembrane region" description="Helical" evidence="21">
    <location>
        <begin position="50"/>
        <end position="69"/>
    </location>
</feature>
<dbReference type="NCBIfam" id="NF002821">
    <property type="entry name" value="PRK02983.1"/>
    <property type="match status" value="1"/>
</dbReference>
<dbReference type="SUPFAM" id="SSF55681">
    <property type="entry name" value="Class II aaRS and biotin synthetases"/>
    <property type="match status" value="1"/>
</dbReference>
<comment type="function">
    <text evidence="16">Catalyzes the production of L-lysyl-tRNA(Lys)transfer and the transfer of a lysyl group from L-lysyl-tRNA(Lys) to membrane-bound phosphatidylglycerol (PG), which produces lysylphosphatidylglycerol (LPG), one of the components of the bacterial membrane with a positive net charge. LPG synthesis contributes to the resistance to cationic antimicrobial peptides (CAMPs) and likely protects M.tuberculosis against the CAMPs produced by competiting microorganisms (bacteriocins). In fact, the modification of anionic phosphatidylglycerol with positively charged L-lysine results in repulsion of the peptides.</text>
</comment>
<dbReference type="CDD" id="cd04322">
    <property type="entry name" value="LysRS_N"/>
    <property type="match status" value="1"/>
</dbReference>
<evidence type="ECO:0000256" key="16">
    <source>
        <dbReference type="ARBA" id="ARBA00024681"/>
    </source>
</evidence>
<feature type="transmembrane region" description="Helical" evidence="21">
    <location>
        <begin position="115"/>
        <end position="134"/>
    </location>
</feature>
<dbReference type="GO" id="GO:0004824">
    <property type="term" value="F:lysine-tRNA ligase activity"/>
    <property type="evidence" value="ECO:0007669"/>
    <property type="project" value="UniProtKB-EC"/>
</dbReference>
<feature type="transmembrane region" description="Helical" evidence="21">
    <location>
        <begin position="140"/>
        <end position="156"/>
    </location>
</feature>
<evidence type="ECO:0000256" key="18">
    <source>
        <dbReference type="ARBA" id="ARBA00048573"/>
    </source>
</evidence>
<dbReference type="HAMAP" id="MF_00252">
    <property type="entry name" value="Lys_tRNA_synth_class2"/>
    <property type="match status" value="1"/>
</dbReference>
<keyword evidence="19" id="KW-0648">Protein biosynthesis</keyword>
<feature type="transmembrane region" description="Helical" evidence="21">
    <location>
        <begin position="168"/>
        <end position="194"/>
    </location>
</feature>
<evidence type="ECO:0000256" key="20">
    <source>
        <dbReference type="SAM" id="MobiDB-lite"/>
    </source>
</evidence>